<dbReference type="EMBL" id="ACPB03014567">
    <property type="status" value="NOT_ANNOTATED_CDS"/>
    <property type="molecule type" value="Genomic_DNA"/>
</dbReference>
<dbReference type="PROSITE" id="PS00523">
    <property type="entry name" value="SULFATASE_1"/>
    <property type="match status" value="1"/>
</dbReference>
<keyword evidence="4" id="KW-0378">Hydrolase</keyword>
<dbReference type="CDD" id="cd16029">
    <property type="entry name" value="4-S"/>
    <property type="match status" value="2"/>
</dbReference>
<dbReference type="PANTHER" id="PTHR10342:SF264">
    <property type="entry name" value="MIP05773P-RELATED"/>
    <property type="match status" value="1"/>
</dbReference>
<dbReference type="GO" id="GO:0008484">
    <property type="term" value="F:sulfuric ester hydrolase activity"/>
    <property type="evidence" value="ECO:0007669"/>
    <property type="project" value="InterPro"/>
</dbReference>
<dbReference type="AlphaFoldDB" id="A0A905QWT1"/>
<dbReference type="PANTHER" id="PTHR10342">
    <property type="entry name" value="ARYLSULFATASE"/>
    <property type="match status" value="1"/>
</dbReference>
<dbReference type="PROSITE" id="PS00149">
    <property type="entry name" value="SULFATASE_2"/>
    <property type="match status" value="2"/>
</dbReference>
<evidence type="ECO:0000256" key="2">
    <source>
        <dbReference type="ARBA" id="ARBA00008779"/>
    </source>
</evidence>
<evidence type="ECO:0000256" key="5">
    <source>
        <dbReference type="ARBA" id="ARBA00022837"/>
    </source>
</evidence>
<dbReference type="SUPFAM" id="SSF53649">
    <property type="entry name" value="Alkaline phosphatase-like"/>
    <property type="match status" value="2"/>
</dbReference>
<dbReference type="Gene3D" id="3.40.720.10">
    <property type="entry name" value="Alkaline Phosphatase, subunit A"/>
    <property type="match status" value="2"/>
</dbReference>
<comment type="cofactor">
    <cofactor evidence="1">
        <name>Ca(2+)</name>
        <dbReference type="ChEBI" id="CHEBI:29108"/>
    </cofactor>
</comment>
<proteinExistence type="inferred from homology"/>
<feature type="signal peptide" evidence="7">
    <location>
        <begin position="1"/>
        <end position="21"/>
    </location>
</feature>
<dbReference type="InterPro" id="IPR024607">
    <property type="entry name" value="Sulfatase_CS"/>
</dbReference>
<dbReference type="Proteomes" id="UP000015103">
    <property type="component" value="Unassembled WGS sequence"/>
</dbReference>
<keyword evidence="10" id="KW-1185">Reference proteome</keyword>
<dbReference type="GO" id="GO:0046872">
    <property type="term" value="F:metal ion binding"/>
    <property type="evidence" value="ECO:0007669"/>
    <property type="project" value="UniProtKB-KW"/>
</dbReference>
<accession>A0A905QWT1</accession>
<dbReference type="InterPro" id="IPR017850">
    <property type="entry name" value="Alkaline_phosphatase_core_sf"/>
</dbReference>
<dbReference type="Gene3D" id="3.30.1120.10">
    <property type="match status" value="1"/>
</dbReference>
<evidence type="ECO:0000313" key="9">
    <source>
        <dbReference type="EnsemblMetazoa" id="RPRC017758-PA"/>
    </source>
</evidence>
<evidence type="ECO:0000256" key="6">
    <source>
        <dbReference type="ARBA" id="ARBA00023180"/>
    </source>
</evidence>
<evidence type="ECO:0000256" key="3">
    <source>
        <dbReference type="ARBA" id="ARBA00022723"/>
    </source>
</evidence>
<keyword evidence="6" id="KW-0325">Glycoprotein</keyword>
<keyword evidence="5" id="KW-0106">Calcium</keyword>
<sequence length="849" mass="96242">MTVLYLPLLAIKLSIPILISAQVPVPVQRPNIIFILADDLGWNDVGFHGTTEKLTPNIDALAYSGVILNSHYSETLCTPSRGALLTGKYPIHTGTQHNVIVEASPWGLPLEESLLPQHLNRLGYVSHAIGKWHLGFYRKEYTPTYRGFASHYGFWNSHQDYYTHTVQASFSPFEGMDMRWNMTIDWDSVGHYTTRLLTEKAIKLIAEHNKKNPLFLYFAHAASHAGNYEHPLQAPEDTVKMFSHLKDEKAQVYAAMIWELDQSAGKIVTALKNKGMLNNTIIAFVSDNGGATEGLHKNTGSNFPLKGEKATPWEGGIRTSALLWSPKLNKKHRVLNNLMHISDWLPTLYTSAGGNLEDLGNIDGINQWYYFVNDTAEPRNEILQNIDDIHGYSAMRFNEYKYVNGTTFFGFLDYWGGKEDSNNLQYNTSAILKSEVMQSLTNSLSEELIIKLRNAAKLSCHKSKQREICDSKKSPCLFNIKEDPCETNNILTNNKKIVREIERKLVAFRRTMIPPRNKRTESIANPRFYNNTWGWNDVSFHGSDQIPTPNLDALAYNGVILNRHYVQPVCTPTRAALLTGRYPIHTSMQGIPILSAEPNGLPLDFKLLPEYLRDLGYRTHIVGKWHLGYFREPYTPLRRGFETFLGCYNGYTGFYDYIVEAQNDGVSYYGFDLRRNETSAWDLVGKYATDVFTTEAVRVIKSHPTNEPLFLYMAYTAVHATNRGRFLEAPQARVNSFKYILDPNRRTFAGMLSKMDDSVGDIVDALSEQGMLDNTIILFLSDNGAPSPPQSVYPNWGSNFPLRGAKETLWEGGVRSPSFIWSSQLQAHPRVSNQLFHVTDWLPTLYIAA</sequence>
<dbReference type="InterPro" id="IPR000917">
    <property type="entry name" value="Sulfatase_N"/>
</dbReference>
<evidence type="ECO:0000256" key="7">
    <source>
        <dbReference type="SAM" id="SignalP"/>
    </source>
</evidence>
<evidence type="ECO:0000259" key="8">
    <source>
        <dbReference type="Pfam" id="PF00884"/>
    </source>
</evidence>
<keyword evidence="7" id="KW-0732">Signal</keyword>
<organism evidence="9 10">
    <name type="scientific">Rhodnius prolixus</name>
    <name type="common">Triatomid bug</name>
    <dbReference type="NCBI Taxonomy" id="13249"/>
    <lineage>
        <taxon>Eukaryota</taxon>
        <taxon>Metazoa</taxon>
        <taxon>Ecdysozoa</taxon>
        <taxon>Arthropoda</taxon>
        <taxon>Hexapoda</taxon>
        <taxon>Insecta</taxon>
        <taxon>Pterygota</taxon>
        <taxon>Neoptera</taxon>
        <taxon>Paraneoptera</taxon>
        <taxon>Hemiptera</taxon>
        <taxon>Heteroptera</taxon>
        <taxon>Panheteroptera</taxon>
        <taxon>Cimicomorpha</taxon>
        <taxon>Reduviidae</taxon>
        <taxon>Triatominae</taxon>
        <taxon>Rhodnius</taxon>
    </lineage>
</organism>
<evidence type="ECO:0000256" key="1">
    <source>
        <dbReference type="ARBA" id="ARBA00001913"/>
    </source>
</evidence>
<comment type="similarity">
    <text evidence="2">Belongs to the sulfatase family.</text>
</comment>
<feature type="chain" id="PRO_5036675645" evidence="7">
    <location>
        <begin position="22"/>
        <end position="849"/>
    </location>
</feature>
<feature type="domain" description="Sulfatase N-terminal" evidence="8">
    <location>
        <begin position="532"/>
        <end position="846"/>
    </location>
</feature>
<dbReference type="EMBL" id="ACPB03014569">
    <property type="status" value="NOT_ANNOTATED_CDS"/>
    <property type="molecule type" value="Genomic_DNA"/>
</dbReference>
<dbReference type="EMBL" id="ACPB03014568">
    <property type="status" value="NOT_ANNOTATED_CDS"/>
    <property type="molecule type" value="Genomic_DNA"/>
</dbReference>
<feature type="domain" description="Sulfatase N-terminal" evidence="8">
    <location>
        <begin position="30"/>
        <end position="353"/>
    </location>
</feature>
<evidence type="ECO:0000313" key="10">
    <source>
        <dbReference type="Proteomes" id="UP000015103"/>
    </source>
</evidence>
<protein>
    <submittedName>
        <fullName evidence="9">Sulfatase N-terminal domain-containing protein</fullName>
    </submittedName>
</protein>
<dbReference type="Pfam" id="PF00884">
    <property type="entry name" value="Sulfatase"/>
    <property type="match status" value="2"/>
</dbReference>
<dbReference type="InterPro" id="IPR047115">
    <property type="entry name" value="ARSB"/>
</dbReference>
<dbReference type="EnsemblMetazoa" id="RPRC017758-RA">
    <property type="protein sequence ID" value="RPRC017758-PA"/>
    <property type="gene ID" value="RPRC017758"/>
</dbReference>
<evidence type="ECO:0000256" key="4">
    <source>
        <dbReference type="ARBA" id="ARBA00022801"/>
    </source>
</evidence>
<name>A0A905QWT1_RHOPR</name>
<keyword evidence="3" id="KW-0479">Metal-binding</keyword>
<reference evidence="9" key="1">
    <citation type="submission" date="2022-10" db="UniProtKB">
        <authorList>
            <consortium name="EnsemblMetazoa"/>
        </authorList>
    </citation>
    <scope>IDENTIFICATION</scope>
</reference>